<evidence type="ECO:0000313" key="2">
    <source>
        <dbReference type="EMBL" id="TDV56333.1"/>
    </source>
</evidence>
<evidence type="ECO:0000259" key="1">
    <source>
        <dbReference type="Pfam" id="PF24696"/>
    </source>
</evidence>
<reference evidence="2 3" key="1">
    <citation type="submission" date="2019-03" db="EMBL/GenBank/DDBJ databases">
        <title>Genomic Encyclopedia of Archaeal and Bacterial Type Strains, Phase II (KMG-II): from individual species to whole genera.</title>
        <authorList>
            <person name="Goeker M."/>
        </authorList>
    </citation>
    <scope>NUCLEOTIDE SEQUENCE [LARGE SCALE GENOMIC DNA]</scope>
    <source>
        <strain evidence="2 3">DSM 45499</strain>
    </source>
</reference>
<dbReference type="EMBL" id="SOCP01000002">
    <property type="protein sequence ID" value="TDV56333.1"/>
    <property type="molecule type" value="Genomic_DNA"/>
</dbReference>
<feature type="domain" description="UGSC-like" evidence="1">
    <location>
        <begin position="2"/>
        <end position="67"/>
    </location>
</feature>
<dbReference type="AlphaFoldDB" id="A0A4R7W1A9"/>
<proteinExistence type="predicted"/>
<keyword evidence="3" id="KW-1185">Reference proteome</keyword>
<dbReference type="Pfam" id="PF24696">
    <property type="entry name" value="UGSC"/>
    <property type="match status" value="1"/>
</dbReference>
<name>A0A4R7W1A9_9PSEU</name>
<comment type="caution">
    <text evidence="2">The sequence shown here is derived from an EMBL/GenBank/DDBJ whole genome shotgun (WGS) entry which is preliminary data.</text>
</comment>
<dbReference type="Proteomes" id="UP000294927">
    <property type="component" value="Unassembled WGS sequence"/>
</dbReference>
<accession>A0A4R7W1A9</accession>
<dbReference type="InterPro" id="IPR057767">
    <property type="entry name" value="UGSC-like_dom"/>
</dbReference>
<sequence length="74" mass="8050">MELEKRNLPTVTIVGETFRTIADYESEGLGLPGLPLAIVEYPMGGVPTEEAVARAHRAFDQILAGLTVPVERRS</sequence>
<gene>
    <name evidence="2" type="ORF">CLV71_102400</name>
</gene>
<organism evidence="2 3">
    <name type="scientific">Actinophytocola oryzae</name>
    <dbReference type="NCBI Taxonomy" id="502181"/>
    <lineage>
        <taxon>Bacteria</taxon>
        <taxon>Bacillati</taxon>
        <taxon>Actinomycetota</taxon>
        <taxon>Actinomycetes</taxon>
        <taxon>Pseudonocardiales</taxon>
        <taxon>Pseudonocardiaceae</taxon>
    </lineage>
</organism>
<evidence type="ECO:0000313" key="3">
    <source>
        <dbReference type="Proteomes" id="UP000294927"/>
    </source>
</evidence>
<protein>
    <recommendedName>
        <fullName evidence="1">UGSC-like domain-containing protein</fullName>
    </recommendedName>
</protein>